<reference evidence="3 4" key="2">
    <citation type="submission" date="2018-11" db="EMBL/GenBank/DDBJ databases">
        <authorList>
            <consortium name="Pathogen Informatics"/>
        </authorList>
    </citation>
    <scope>NUCLEOTIDE SEQUENCE [LARGE SCALE GENOMIC DNA]</scope>
</reference>
<keyword evidence="2" id="KW-0472">Membrane</keyword>
<proteinExistence type="predicted"/>
<name>A0A0R3QJM7_9BILA</name>
<organism evidence="5">
    <name type="scientific">Brugia timori</name>
    <dbReference type="NCBI Taxonomy" id="42155"/>
    <lineage>
        <taxon>Eukaryota</taxon>
        <taxon>Metazoa</taxon>
        <taxon>Ecdysozoa</taxon>
        <taxon>Nematoda</taxon>
        <taxon>Chromadorea</taxon>
        <taxon>Rhabditida</taxon>
        <taxon>Spirurina</taxon>
        <taxon>Spiruromorpha</taxon>
        <taxon>Filarioidea</taxon>
        <taxon>Onchocercidae</taxon>
        <taxon>Brugia</taxon>
    </lineage>
</organism>
<keyword evidence="4" id="KW-1185">Reference proteome</keyword>
<dbReference type="AlphaFoldDB" id="A0A0R3QJM7"/>
<keyword evidence="2" id="KW-1133">Transmembrane helix</keyword>
<keyword evidence="2" id="KW-0812">Transmembrane</keyword>
<feature type="compositionally biased region" description="Low complexity" evidence="1">
    <location>
        <begin position="207"/>
        <end position="222"/>
    </location>
</feature>
<evidence type="ECO:0000313" key="3">
    <source>
        <dbReference type="EMBL" id="VDO20284.1"/>
    </source>
</evidence>
<evidence type="ECO:0000313" key="5">
    <source>
        <dbReference type="WBParaSite" id="BTMF_0000775501-mRNA-1"/>
    </source>
</evidence>
<dbReference type="EMBL" id="UZAG01015439">
    <property type="protein sequence ID" value="VDO20284.1"/>
    <property type="molecule type" value="Genomic_DNA"/>
</dbReference>
<sequence length="273" mass="30048">MVSWLLFAVVINIVQSVKLLANAILLQVIILGALVGAIITLLAIIILFLMRPKVLTREETKQILQIPSDKKQLKKLLSVEKTQELQEVWQFCPIHISASSTNSKTGEEPMLTQITDTDDTFKAMPELPSYMTHMEGGQPVVFHFKEEKPETAVLPVYIMTKDGNEIGQTITLLKSSGSEKKELAKSLIAKTELRTAQSLSIKKGSMTTTSAPSASPSSSSSAIRKTNTEKDATQMATVETKDENKSKTITTTSIKSVDEGYCFITLENIMIII</sequence>
<evidence type="ECO:0000256" key="2">
    <source>
        <dbReference type="SAM" id="Phobius"/>
    </source>
</evidence>
<dbReference type="WBParaSite" id="BTMF_0000775501-mRNA-1">
    <property type="protein sequence ID" value="BTMF_0000775501-mRNA-1"/>
    <property type="gene ID" value="BTMF_0000775501"/>
</dbReference>
<evidence type="ECO:0000256" key="1">
    <source>
        <dbReference type="SAM" id="MobiDB-lite"/>
    </source>
</evidence>
<reference evidence="5" key="1">
    <citation type="submission" date="2017-02" db="UniProtKB">
        <authorList>
            <consortium name="WormBaseParasite"/>
        </authorList>
    </citation>
    <scope>IDENTIFICATION</scope>
</reference>
<accession>A0A0R3QJM7</accession>
<protein>
    <submittedName>
        <fullName evidence="5">Lipoprotein</fullName>
    </submittedName>
</protein>
<evidence type="ECO:0000313" key="4">
    <source>
        <dbReference type="Proteomes" id="UP000280834"/>
    </source>
</evidence>
<dbReference type="Proteomes" id="UP000280834">
    <property type="component" value="Unassembled WGS sequence"/>
</dbReference>
<gene>
    <name evidence="3" type="ORF">BTMF_LOCUS5869</name>
</gene>
<feature type="region of interest" description="Disordered" evidence="1">
    <location>
        <begin position="200"/>
        <end position="246"/>
    </location>
</feature>
<feature type="transmembrane region" description="Helical" evidence="2">
    <location>
        <begin position="26"/>
        <end position="49"/>
    </location>
</feature>